<dbReference type="NCBIfam" id="TIGR00035">
    <property type="entry name" value="asp_race"/>
    <property type="match status" value="1"/>
</dbReference>
<organism evidence="3 4">
    <name type="scientific">Nocardioides marmoribigeumensis</name>
    <dbReference type="NCBI Taxonomy" id="433649"/>
    <lineage>
        <taxon>Bacteria</taxon>
        <taxon>Bacillati</taxon>
        <taxon>Actinomycetota</taxon>
        <taxon>Actinomycetes</taxon>
        <taxon>Propionibacteriales</taxon>
        <taxon>Nocardioidaceae</taxon>
        <taxon>Nocardioides</taxon>
    </lineage>
</organism>
<dbReference type="EMBL" id="JAVDYG010000001">
    <property type="protein sequence ID" value="MDR7361959.1"/>
    <property type="molecule type" value="Genomic_DNA"/>
</dbReference>
<protein>
    <submittedName>
        <fullName evidence="3">Aspartate racemase</fullName>
        <ecNumber evidence="3">5.1.1.13</ecNumber>
    </submittedName>
</protein>
<keyword evidence="2 3" id="KW-0413">Isomerase</keyword>
<dbReference type="Gene3D" id="3.40.50.1860">
    <property type="match status" value="2"/>
</dbReference>
<dbReference type="EC" id="5.1.1.13" evidence="3"/>
<comment type="caution">
    <text evidence="3">The sequence shown here is derived from an EMBL/GenBank/DDBJ whole genome shotgun (WGS) entry which is preliminary data.</text>
</comment>
<dbReference type="SUPFAM" id="SSF53681">
    <property type="entry name" value="Aspartate/glutamate racemase"/>
    <property type="match status" value="2"/>
</dbReference>
<dbReference type="PANTHER" id="PTHR21198:SF7">
    <property type="entry name" value="ASPARTATE-GLUTAMATE RACEMASE FAMILY"/>
    <property type="match status" value="1"/>
</dbReference>
<name>A0ABU2BTK4_9ACTN</name>
<comment type="similarity">
    <text evidence="1">Belongs to the aspartate/glutamate racemases family.</text>
</comment>
<evidence type="ECO:0000256" key="1">
    <source>
        <dbReference type="ARBA" id="ARBA00007847"/>
    </source>
</evidence>
<evidence type="ECO:0000313" key="3">
    <source>
        <dbReference type="EMBL" id="MDR7361959.1"/>
    </source>
</evidence>
<dbReference type="InterPro" id="IPR001920">
    <property type="entry name" value="Asp/Glu_race"/>
</dbReference>
<dbReference type="PANTHER" id="PTHR21198">
    <property type="entry name" value="GLUTAMATE RACEMASE"/>
    <property type="match status" value="1"/>
</dbReference>
<dbReference type="Proteomes" id="UP001183648">
    <property type="component" value="Unassembled WGS sequence"/>
</dbReference>
<dbReference type="InterPro" id="IPR004380">
    <property type="entry name" value="Asp_race"/>
</dbReference>
<proteinExistence type="inferred from homology"/>
<dbReference type="Pfam" id="PF01177">
    <property type="entry name" value="Asp_Glu_race"/>
    <property type="match status" value="1"/>
</dbReference>
<dbReference type="InterPro" id="IPR015942">
    <property type="entry name" value="Asp/Glu/hydantoin_racemase"/>
</dbReference>
<reference evidence="3 4" key="1">
    <citation type="submission" date="2023-07" db="EMBL/GenBank/DDBJ databases">
        <title>Sequencing the genomes of 1000 actinobacteria strains.</title>
        <authorList>
            <person name="Klenk H.-P."/>
        </authorList>
    </citation>
    <scope>NUCLEOTIDE SEQUENCE [LARGE SCALE GENOMIC DNA]</scope>
    <source>
        <strain evidence="3 4">DSM 19426</strain>
    </source>
</reference>
<accession>A0ABU2BTK4</accession>
<sequence length="229" mass="25010">MRTIGLIGGLSWQSSAVYYRLLNQEIERRLGGLHSATTVMTSVDFDRLTTLQRDEDWDEVGRVLSAAARSTEAAGADFLLMCTTAFHRVAEQVEASVDIPFLHLGDVVAQACLDHKLRSVAFLGTSFAMGRDFFRDRIASHGLEVLVPDVEHHGTIDRIIYDELVHGRVNDASRKTVVGIIDGLWDAGAEGVILGCTELEELIHQADVDLPVFPCTTLHVEAAISAALA</sequence>
<evidence type="ECO:0000313" key="4">
    <source>
        <dbReference type="Proteomes" id="UP001183648"/>
    </source>
</evidence>
<gene>
    <name evidence="3" type="ORF">J2S63_001512</name>
</gene>
<dbReference type="GO" id="GO:0047689">
    <property type="term" value="F:aspartate racemase activity"/>
    <property type="evidence" value="ECO:0007669"/>
    <property type="project" value="UniProtKB-EC"/>
</dbReference>
<evidence type="ECO:0000256" key="2">
    <source>
        <dbReference type="ARBA" id="ARBA00023235"/>
    </source>
</evidence>
<dbReference type="RefSeq" id="WP_310300733.1">
    <property type="nucleotide sequence ID" value="NZ_BAAAPS010000008.1"/>
</dbReference>
<keyword evidence="4" id="KW-1185">Reference proteome</keyword>